<dbReference type="EMBL" id="JAPHEH010000001">
    <property type="protein sequence ID" value="MDG4475769.1"/>
    <property type="molecule type" value="Genomic_DNA"/>
</dbReference>
<dbReference type="InterPro" id="IPR009040">
    <property type="entry name" value="Ferritin-like_diiron"/>
</dbReference>
<dbReference type="RefSeq" id="WP_307632744.1">
    <property type="nucleotide sequence ID" value="NZ_JAPHEH010000001.1"/>
</dbReference>
<dbReference type="InterPro" id="IPR001519">
    <property type="entry name" value="Ferritin"/>
</dbReference>
<keyword evidence="2 7" id="KW-0409">Iron storage</keyword>
<dbReference type="Proteomes" id="UP001154240">
    <property type="component" value="Unassembled WGS sequence"/>
</dbReference>
<dbReference type="PANTHER" id="PTHR11431">
    <property type="entry name" value="FERRITIN"/>
    <property type="match status" value="1"/>
</dbReference>
<gene>
    <name evidence="9" type="ORF">OLX77_06295</name>
</gene>
<evidence type="ECO:0000259" key="8">
    <source>
        <dbReference type="PROSITE" id="PS50905"/>
    </source>
</evidence>
<dbReference type="InterPro" id="IPR009078">
    <property type="entry name" value="Ferritin-like_SF"/>
</dbReference>
<feature type="binding site" evidence="6">
    <location>
        <position position="94"/>
    </location>
    <ligand>
        <name>Fe cation</name>
        <dbReference type="ChEBI" id="CHEBI:24875"/>
        <label>1</label>
    </ligand>
</feature>
<evidence type="ECO:0000256" key="3">
    <source>
        <dbReference type="ARBA" id="ARBA00022723"/>
    </source>
</evidence>
<dbReference type="InterPro" id="IPR041719">
    <property type="entry name" value="Ferritin_prok"/>
</dbReference>
<proteinExistence type="inferred from homology"/>
<dbReference type="Pfam" id="PF00210">
    <property type="entry name" value="Ferritin"/>
    <property type="match status" value="1"/>
</dbReference>
<evidence type="ECO:0000256" key="7">
    <source>
        <dbReference type="RuleBase" id="RU361145"/>
    </source>
</evidence>
<dbReference type="GO" id="GO:0006879">
    <property type="term" value="P:intracellular iron ion homeostasis"/>
    <property type="evidence" value="ECO:0007669"/>
    <property type="project" value="UniProtKB-KW"/>
</dbReference>
<evidence type="ECO:0000256" key="4">
    <source>
        <dbReference type="ARBA" id="ARBA00023002"/>
    </source>
</evidence>
<feature type="binding site" evidence="6">
    <location>
        <position position="53"/>
    </location>
    <ligand>
        <name>Fe cation</name>
        <dbReference type="ChEBI" id="CHEBI:24875"/>
        <label>1</label>
    </ligand>
</feature>
<dbReference type="GO" id="GO:0005829">
    <property type="term" value="C:cytosol"/>
    <property type="evidence" value="ECO:0007669"/>
    <property type="project" value="TreeGrafter"/>
</dbReference>
<evidence type="ECO:0000256" key="5">
    <source>
        <dbReference type="ARBA" id="ARBA00023004"/>
    </source>
</evidence>
<dbReference type="InterPro" id="IPR012347">
    <property type="entry name" value="Ferritin-like"/>
</dbReference>
<keyword evidence="7" id="KW-0963">Cytoplasm</keyword>
<dbReference type="GO" id="GO:0006826">
    <property type="term" value="P:iron ion transport"/>
    <property type="evidence" value="ECO:0007669"/>
    <property type="project" value="InterPro"/>
</dbReference>
<keyword evidence="3 6" id="KW-0479">Metal-binding</keyword>
<sequence>MLSKTMEKALNEQINAEFYSSYMYLSMSTYFDSVGLPGAAQWMQAQTQEEWFHGMKFFRYVNERGGRVALKAIKQPPTDWKSTLHVFQEVLSHEQKVTGLINNLVNLALDERDHATNIFLQWFVSEQVEEEANVGAVLDKLKLIGKDATALFTLDATLGQRVFTPPPPKGE</sequence>
<dbReference type="GO" id="GO:0008199">
    <property type="term" value="F:ferric iron binding"/>
    <property type="evidence" value="ECO:0007669"/>
    <property type="project" value="InterPro"/>
</dbReference>
<evidence type="ECO:0000313" key="10">
    <source>
        <dbReference type="Proteomes" id="UP001154240"/>
    </source>
</evidence>
<feature type="binding site" evidence="6">
    <location>
        <position position="127"/>
    </location>
    <ligand>
        <name>Fe cation</name>
        <dbReference type="ChEBI" id="CHEBI:24875"/>
        <label>1</label>
    </ligand>
</feature>
<evidence type="ECO:0000256" key="1">
    <source>
        <dbReference type="ARBA" id="ARBA00006950"/>
    </source>
</evidence>
<feature type="binding site" evidence="6">
    <location>
        <position position="17"/>
    </location>
    <ligand>
        <name>Fe cation</name>
        <dbReference type="ChEBI" id="CHEBI:24875"/>
        <label>1</label>
    </ligand>
</feature>
<comment type="catalytic activity">
    <reaction evidence="7">
        <text>4 Fe(2+) + O2 + 6 H2O = 4 iron(III) oxide-hydroxide + 12 H(+)</text>
        <dbReference type="Rhea" id="RHEA:11972"/>
        <dbReference type="ChEBI" id="CHEBI:15377"/>
        <dbReference type="ChEBI" id="CHEBI:15378"/>
        <dbReference type="ChEBI" id="CHEBI:15379"/>
        <dbReference type="ChEBI" id="CHEBI:29033"/>
        <dbReference type="ChEBI" id="CHEBI:78619"/>
        <dbReference type="EC" id="1.16.3.2"/>
    </reaction>
</comment>
<name>A0A9X4MDW7_9BACT</name>
<feature type="binding site" evidence="6">
    <location>
        <position position="50"/>
    </location>
    <ligand>
        <name>Fe cation</name>
        <dbReference type="ChEBI" id="CHEBI:24875"/>
        <label>1</label>
    </ligand>
</feature>
<dbReference type="FunFam" id="1.20.1260.10:FF:000001">
    <property type="entry name" value="Non-heme ferritin"/>
    <property type="match status" value="1"/>
</dbReference>
<comment type="similarity">
    <text evidence="1 7">Belongs to the ferritin family. Prokaryotic subfamily.</text>
</comment>
<dbReference type="AlphaFoldDB" id="A0A9X4MDW7"/>
<dbReference type="InterPro" id="IPR008331">
    <property type="entry name" value="Ferritin_DPS_dom"/>
</dbReference>
<protein>
    <recommendedName>
        <fullName evidence="7">Ferritin</fullName>
        <ecNumber evidence="7">1.16.3.2</ecNumber>
    </recommendedName>
</protein>
<keyword evidence="5 6" id="KW-0408">Iron</keyword>
<accession>A0A9X4MDW7</accession>
<dbReference type="GO" id="GO:0004322">
    <property type="term" value="F:ferroxidase activity"/>
    <property type="evidence" value="ECO:0007669"/>
    <property type="project" value="TreeGrafter"/>
</dbReference>
<evidence type="ECO:0000256" key="6">
    <source>
        <dbReference type="PIRSR" id="PIRSR601519-1"/>
    </source>
</evidence>
<keyword evidence="10" id="KW-1185">Reference proteome</keyword>
<comment type="subcellular location">
    <subcellularLocation>
        <location evidence="7">Cytoplasm</location>
    </subcellularLocation>
</comment>
<comment type="caution">
    <text evidence="9">The sequence shown here is derived from an EMBL/GenBank/DDBJ whole genome shotgun (WGS) entry which is preliminary data.</text>
</comment>
<keyword evidence="4" id="KW-0560">Oxidoreductase</keyword>
<dbReference type="SUPFAM" id="SSF47240">
    <property type="entry name" value="Ferritin-like"/>
    <property type="match status" value="1"/>
</dbReference>
<reference evidence="9" key="2">
    <citation type="submission" date="2022-10" db="EMBL/GenBank/DDBJ databases">
        <authorList>
            <person name="Aronson H.S."/>
        </authorList>
    </citation>
    <scope>NUCLEOTIDE SEQUENCE</scope>
    <source>
        <strain evidence="9">RS19-109</strain>
    </source>
</reference>
<dbReference type="EC" id="1.16.3.2" evidence="7"/>
<dbReference type="Gene3D" id="1.20.1260.10">
    <property type="match status" value="1"/>
</dbReference>
<comment type="function">
    <text evidence="7">Iron-storage protein.</text>
</comment>
<dbReference type="GO" id="GO:0008198">
    <property type="term" value="F:ferrous iron binding"/>
    <property type="evidence" value="ECO:0007669"/>
    <property type="project" value="TreeGrafter"/>
</dbReference>
<evidence type="ECO:0000256" key="2">
    <source>
        <dbReference type="ARBA" id="ARBA00022434"/>
    </source>
</evidence>
<dbReference type="CDD" id="cd01055">
    <property type="entry name" value="Nonheme_Ferritin"/>
    <property type="match status" value="1"/>
</dbReference>
<reference evidence="9" key="1">
    <citation type="journal article" date="2022" name="bioRxiv">
        <title>Thiovibrio frasassiensisgen. nov., sp. nov., an autotrophic, elemental sulfur disproportionating bacterium isolated from sulfidic karst sediment, and proposal of Thiovibrionaceae fam. nov.</title>
        <authorList>
            <person name="Aronson H."/>
            <person name="Thomas C."/>
            <person name="Bhattacharyya M."/>
            <person name="Eckstein S."/>
            <person name="Jensen S."/>
            <person name="Barco R."/>
            <person name="Macalady J."/>
            <person name="Amend J."/>
        </authorList>
    </citation>
    <scope>NUCLEOTIDE SEQUENCE</scope>
    <source>
        <strain evidence="9">RS19-109</strain>
    </source>
</reference>
<organism evidence="9 10">
    <name type="scientific">Thiovibrio frasassiensis</name>
    <dbReference type="NCBI Taxonomy" id="2984131"/>
    <lineage>
        <taxon>Bacteria</taxon>
        <taxon>Pseudomonadati</taxon>
        <taxon>Thermodesulfobacteriota</taxon>
        <taxon>Desulfobulbia</taxon>
        <taxon>Desulfobulbales</taxon>
        <taxon>Thiovibrionaceae</taxon>
        <taxon>Thiovibrio</taxon>
    </lineage>
</organism>
<dbReference type="PROSITE" id="PS50905">
    <property type="entry name" value="FERRITIN_LIKE"/>
    <property type="match status" value="1"/>
</dbReference>
<dbReference type="PANTHER" id="PTHR11431:SF127">
    <property type="entry name" value="BACTERIAL NON-HEME FERRITIN"/>
    <property type="match status" value="1"/>
</dbReference>
<feature type="domain" description="Ferritin-like diiron" evidence="8">
    <location>
        <begin position="1"/>
        <end position="145"/>
    </location>
</feature>
<dbReference type="GO" id="GO:0042802">
    <property type="term" value="F:identical protein binding"/>
    <property type="evidence" value="ECO:0007669"/>
    <property type="project" value="UniProtKB-ARBA"/>
</dbReference>
<evidence type="ECO:0000313" key="9">
    <source>
        <dbReference type="EMBL" id="MDG4475769.1"/>
    </source>
</evidence>